<dbReference type="Pfam" id="PF02775">
    <property type="entry name" value="TPP_enzyme_C"/>
    <property type="match status" value="1"/>
</dbReference>
<dbReference type="SUPFAM" id="SSF52518">
    <property type="entry name" value="Thiamin diphosphate-binding fold (THDP-binding)"/>
    <property type="match status" value="2"/>
</dbReference>
<evidence type="ECO:0000256" key="1">
    <source>
        <dbReference type="ARBA" id="ARBA00001964"/>
    </source>
</evidence>
<feature type="domain" description="Thiamine pyrophosphate enzyme N-terminal TPP-binding" evidence="7">
    <location>
        <begin position="25"/>
        <end position="135"/>
    </location>
</feature>
<dbReference type="Pfam" id="PF00205">
    <property type="entry name" value="TPP_enzyme_M"/>
    <property type="match status" value="1"/>
</dbReference>
<evidence type="ECO:0000256" key="2">
    <source>
        <dbReference type="ARBA" id="ARBA00007812"/>
    </source>
</evidence>
<evidence type="ECO:0000256" key="3">
    <source>
        <dbReference type="ARBA" id="ARBA00023052"/>
    </source>
</evidence>
<comment type="cofactor">
    <cofactor evidence="1">
        <name>thiamine diphosphate</name>
        <dbReference type="ChEBI" id="CHEBI:58937"/>
    </cofactor>
</comment>
<gene>
    <name evidence="8" type="ORF">AB0E89_36250</name>
</gene>
<evidence type="ECO:0000259" key="7">
    <source>
        <dbReference type="Pfam" id="PF02776"/>
    </source>
</evidence>
<dbReference type="InterPro" id="IPR045229">
    <property type="entry name" value="TPP_enz"/>
</dbReference>
<comment type="similarity">
    <text evidence="2 4">Belongs to the TPP enzyme family.</text>
</comment>
<organism evidence="8 9">
    <name type="scientific">Streptomyces sp. 900129855</name>
    <dbReference type="NCBI Taxonomy" id="3155129"/>
    <lineage>
        <taxon>Bacteria</taxon>
        <taxon>Bacillati</taxon>
        <taxon>Actinomycetota</taxon>
        <taxon>Actinomycetes</taxon>
        <taxon>Kitasatosporales</taxon>
        <taxon>Streptomycetaceae</taxon>
        <taxon>Streptomyces</taxon>
    </lineage>
</organism>
<dbReference type="SUPFAM" id="SSF52467">
    <property type="entry name" value="DHS-like NAD/FAD-binding domain"/>
    <property type="match status" value="1"/>
</dbReference>
<accession>A0ABV2ZTS0</accession>
<feature type="domain" description="Thiamine pyrophosphate enzyme TPP-binding" evidence="6">
    <location>
        <begin position="401"/>
        <end position="549"/>
    </location>
</feature>
<dbReference type="PROSITE" id="PS00187">
    <property type="entry name" value="TPP_ENZYMES"/>
    <property type="match status" value="1"/>
</dbReference>
<dbReference type="InterPro" id="IPR000399">
    <property type="entry name" value="TPP-bd_CS"/>
</dbReference>
<dbReference type="PANTHER" id="PTHR18968:SF13">
    <property type="entry name" value="ACETOLACTATE SYNTHASE CATALYTIC SUBUNIT, MITOCHONDRIAL"/>
    <property type="match status" value="1"/>
</dbReference>
<evidence type="ECO:0000256" key="4">
    <source>
        <dbReference type="RuleBase" id="RU362132"/>
    </source>
</evidence>
<reference evidence="8 9" key="1">
    <citation type="submission" date="2024-06" db="EMBL/GenBank/DDBJ databases">
        <title>The Natural Products Discovery Center: Release of the First 8490 Sequenced Strains for Exploring Actinobacteria Biosynthetic Diversity.</title>
        <authorList>
            <person name="Kalkreuter E."/>
            <person name="Kautsar S.A."/>
            <person name="Yang D."/>
            <person name="Bader C.D."/>
            <person name="Teijaro C.N."/>
            <person name="Fluegel L."/>
            <person name="Davis C.M."/>
            <person name="Simpson J.R."/>
            <person name="Lauterbach L."/>
            <person name="Steele A.D."/>
            <person name="Gui C."/>
            <person name="Meng S."/>
            <person name="Li G."/>
            <person name="Viehrig K."/>
            <person name="Ye F."/>
            <person name="Su P."/>
            <person name="Kiefer A.F."/>
            <person name="Nichols A."/>
            <person name="Cepeda A.J."/>
            <person name="Yan W."/>
            <person name="Fan B."/>
            <person name="Jiang Y."/>
            <person name="Adhikari A."/>
            <person name="Zheng C.-J."/>
            <person name="Schuster L."/>
            <person name="Cowan T.M."/>
            <person name="Smanski M.J."/>
            <person name="Chevrette M.G."/>
            <person name="De Carvalho L.P.S."/>
            <person name="Shen B."/>
        </authorList>
    </citation>
    <scope>NUCLEOTIDE SEQUENCE [LARGE SCALE GENOMIC DNA]</scope>
    <source>
        <strain evidence="8 9">NPDC033843</strain>
    </source>
</reference>
<feature type="domain" description="Thiamine pyrophosphate enzyme central" evidence="5">
    <location>
        <begin position="207"/>
        <end position="335"/>
    </location>
</feature>
<dbReference type="CDD" id="cd00568">
    <property type="entry name" value="TPP_enzymes"/>
    <property type="match status" value="1"/>
</dbReference>
<dbReference type="Gene3D" id="3.40.50.970">
    <property type="match status" value="2"/>
</dbReference>
<evidence type="ECO:0000259" key="5">
    <source>
        <dbReference type="Pfam" id="PF00205"/>
    </source>
</evidence>
<dbReference type="PANTHER" id="PTHR18968">
    <property type="entry name" value="THIAMINE PYROPHOSPHATE ENZYMES"/>
    <property type="match status" value="1"/>
</dbReference>
<keyword evidence="9" id="KW-1185">Reference proteome</keyword>
<dbReference type="EMBL" id="JBEZVE010000024">
    <property type="protein sequence ID" value="MEU3785935.1"/>
    <property type="molecule type" value="Genomic_DNA"/>
</dbReference>
<dbReference type="Gene3D" id="3.40.50.1220">
    <property type="entry name" value="TPP-binding domain"/>
    <property type="match status" value="1"/>
</dbReference>
<evidence type="ECO:0000313" key="9">
    <source>
        <dbReference type="Proteomes" id="UP001550739"/>
    </source>
</evidence>
<dbReference type="InterPro" id="IPR011766">
    <property type="entry name" value="TPP_enzyme_TPP-bd"/>
</dbReference>
<dbReference type="InterPro" id="IPR029035">
    <property type="entry name" value="DHS-like_NAD/FAD-binding_dom"/>
</dbReference>
<comment type="caution">
    <text evidence="8">The sequence shown here is derived from an EMBL/GenBank/DDBJ whole genome shotgun (WGS) entry which is preliminary data.</text>
</comment>
<dbReference type="InterPro" id="IPR029061">
    <property type="entry name" value="THDP-binding"/>
</dbReference>
<evidence type="ECO:0000313" key="8">
    <source>
        <dbReference type="EMBL" id="MEU3785935.1"/>
    </source>
</evidence>
<keyword evidence="3 4" id="KW-0786">Thiamine pyrophosphate</keyword>
<dbReference type="Pfam" id="PF02776">
    <property type="entry name" value="TPP_enzyme_N"/>
    <property type="match status" value="1"/>
</dbReference>
<protein>
    <submittedName>
        <fullName evidence="8">Thiamine pyrophosphate-binding protein</fullName>
    </submittedName>
</protein>
<dbReference type="InterPro" id="IPR012000">
    <property type="entry name" value="Thiamin_PyroP_enz_cen_dom"/>
</dbReference>
<dbReference type="InterPro" id="IPR012001">
    <property type="entry name" value="Thiamin_PyroP_enz_TPP-bd_dom"/>
</dbReference>
<proteinExistence type="inferred from homology"/>
<sequence length="570" mass="59471">MTGTVLRDARTAGKARGSSVGGAAYDMVAATLADLGVEVAFSLVGSSNFRVVERLRSVHGVQYVWARHESGAVAMADGWARASGKVGVATLHQGPGLTNALTPLVEAVKGRTPLLVVAGETSTTDRGSSQHVFQEGLVSATGAAYRRVLRGETAAQATAEAWRQAVSERRPVVLGLPLDVQSEPCPTHGVIETAPAVARPVPRAEDIDRACAMIRSAERPVLLAGRGAVEAEPELVSLAEACGAVLATTAPAKGMFAGSPWSVGISGGFSSPLAQRLLPESDLVISFGASLTPWTTRHDELIRHDVPLIAVNLDPVALSAHRPAQLALVGDSGATAVLMSRSLSGREQPEPRGYRAVVSAEDLADPGWNFTDESNDSGIDPRTLMCALDRLLPPGRTLVADSGQHIGWAPMHMNVTDPRGFVFTQSFMSLGLSLATGLGASLARPSSLTVVVVGDGGLLMSLGELDSLISQARHGAPILVVVIDDGAYGAEVHHFAPLGESTEIAEHGTRDFLGVATALGAQGCVVRSGEDLARSLPTWLSRPEGVFVLDCKINGAVVAHWAEEAFRSHA</sequence>
<dbReference type="RefSeq" id="WP_361707749.1">
    <property type="nucleotide sequence ID" value="NZ_JBEZVE010000024.1"/>
</dbReference>
<evidence type="ECO:0000259" key="6">
    <source>
        <dbReference type="Pfam" id="PF02775"/>
    </source>
</evidence>
<dbReference type="Proteomes" id="UP001550739">
    <property type="component" value="Unassembled WGS sequence"/>
</dbReference>
<dbReference type="CDD" id="cd07035">
    <property type="entry name" value="TPP_PYR_POX_like"/>
    <property type="match status" value="1"/>
</dbReference>
<name>A0ABV2ZTS0_9ACTN</name>